<accession>K4IKV9</accession>
<name>K4IKV9_PSYTT</name>
<evidence type="ECO:0000313" key="2">
    <source>
        <dbReference type="Proteomes" id="UP000008514"/>
    </source>
</evidence>
<dbReference type="EMBL" id="CP003879">
    <property type="protein sequence ID" value="AFU69731.1"/>
    <property type="molecule type" value="Genomic_DNA"/>
</dbReference>
<evidence type="ECO:0000313" key="1">
    <source>
        <dbReference type="EMBL" id="AFU69731.1"/>
    </source>
</evidence>
<keyword evidence="2" id="KW-1185">Reference proteome</keyword>
<dbReference type="STRING" id="313595.P700755_003061"/>
<reference evidence="1" key="1">
    <citation type="submission" date="2006-03" db="EMBL/GenBank/DDBJ databases">
        <authorList>
            <person name="Bowman J."/>
            <person name="Ferriera S."/>
            <person name="Johnson J."/>
            <person name="Kravitz S."/>
            <person name="Halpern A."/>
            <person name="Remington K."/>
            <person name="Beeson K."/>
            <person name="Tran B."/>
            <person name="Rogers Y.-H."/>
            <person name="Friedman R."/>
            <person name="Venter J.C."/>
        </authorList>
    </citation>
    <scope>NUCLEOTIDE SEQUENCE [LARGE SCALE GENOMIC DNA]</scope>
    <source>
        <strain evidence="1">ATCC 700755</strain>
    </source>
</reference>
<protein>
    <submittedName>
        <fullName evidence="1">Uncharacterized protein</fullName>
    </submittedName>
</protein>
<dbReference type="HOGENOM" id="CLU_3295391_0_0_10"/>
<organism evidence="1 2">
    <name type="scientific">Psychroflexus torquis (strain ATCC 700755 / CIP 106069 / ACAM 623)</name>
    <dbReference type="NCBI Taxonomy" id="313595"/>
    <lineage>
        <taxon>Bacteria</taxon>
        <taxon>Pseudomonadati</taxon>
        <taxon>Bacteroidota</taxon>
        <taxon>Flavobacteriia</taxon>
        <taxon>Flavobacteriales</taxon>
        <taxon>Flavobacteriaceae</taxon>
        <taxon>Psychroflexus</taxon>
    </lineage>
</organism>
<proteinExistence type="predicted"/>
<dbReference type="KEGG" id="ptq:P700755_003061"/>
<gene>
    <name evidence="1" type="ordered locus">P700755_003061</name>
</gene>
<reference evidence="1" key="2">
    <citation type="submission" date="2012-09" db="EMBL/GenBank/DDBJ databases">
        <title>The complete sequence of Psychroflexus torquis an extreme psychrophile from sea-ice that is stimulated by light.</title>
        <authorList>
            <person name="Feng S."/>
            <person name="Powell S.M."/>
            <person name="Bowman J.P."/>
        </authorList>
    </citation>
    <scope>NUCLEOTIDE SEQUENCE [LARGE SCALE GENOMIC DNA]</scope>
    <source>
        <strain evidence="1">ATCC 700755</strain>
    </source>
</reference>
<sequence>MVIIKIIPLKRNEIRALWNGQKLVENNETIIAKGIISSQC</sequence>
<dbReference type="Proteomes" id="UP000008514">
    <property type="component" value="Chromosome"/>
</dbReference>
<dbReference type="AlphaFoldDB" id="K4IKV9"/>